<evidence type="ECO:0000313" key="9">
    <source>
        <dbReference type="Proteomes" id="UP000074108"/>
    </source>
</evidence>
<dbReference type="Proteomes" id="UP000074108">
    <property type="component" value="Unassembled WGS sequence"/>
</dbReference>
<organism evidence="8 9">
    <name type="scientific">Bacillus coahuilensis p1.1.43</name>
    <dbReference type="NCBI Taxonomy" id="1150625"/>
    <lineage>
        <taxon>Bacteria</taxon>
        <taxon>Bacillati</taxon>
        <taxon>Bacillota</taxon>
        <taxon>Bacilli</taxon>
        <taxon>Bacillales</taxon>
        <taxon>Bacillaceae</taxon>
        <taxon>Bacillus</taxon>
    </lineage>
</organism>
<dbReference type="EMBL" id="LDYG01000003">
    <property type="protein sequence ID" value="KUP09130.1"/>
    <property type="molecule type" value="Genomic_DNA"/>
</dbReference>
<comment type="caution">
    <text evidence="8">The sequence shown here is derived from an EMBL/GenBank/DDBJ whole genome shotgun (WGS) entry which is preliminary data.</text>
</comment>
<dbReference type="PATRIC" id="fig|1150625.3.peg.302"/>
<dbReference type="GO" id="GO:0005840">
    <property type="term" value="C:ribosome"/>
    <property type="evidence" value="ECO:0007669"/>
    <property type="project" value="TreeGrafter"/>
</dbReference>
<dbReference type="InterPro" id="IPR011545">
    <property type="entry name" value="DEAD/DEAH_box_helicase_dom"/>
</dbReference>
<dbReference type="GO" id="GO:0003724">
    <property type="term" value="F:RNA helicase activity"/>
    <property type="evidence" value="ECO:0007669"/>
    <property type="project" value="TreeGrafter"/>
</dbReference>
<reference evidence="8 9" key="1">
    <citation type="journal article" date="2016" name="Front. Microbiol.">
        <title>Microevolution Analysis of Bacillus coahuilensis Unveils Differences in Phosphorus Acquisition Strategies and Their Regulation.</title>
        <authorList>
            <person name="Gomez-Lunar Z."/>
            <person name="Hernandez-Gonzalez I."/>
            <person name="Rodriguez-Torres M.D."/>
            <person name="Souza V."/>
            <person name="Olmedo-Alvarez G."/>
        </authorList>
    </citation>
    <scope>NUCLEOTIDE SEQUENCE [LARGE SCALE GENOMIC DNA]</scope>
    <source>
        <strain evidence="9">p1.1.43</strain>
    </source>
</reference>
<proteinExistence type="predicted"/>
<feature type="compositionally biased region" description="Polar residues" evidence="5">
    <location>
        <begin position="384"/>
        <end position="393"/>
    </location>
</feature>
<keyword evidence="3 8" id="KW-0347">Helicase</keyword>
<keyword evidence="1" id="KW-0547">Nucleotide-binding</keyword>
<keyword evidence="9" id="KW-1185">Reference proteome</keyword>
<dbReference type="InterPro" id="IPR027417">
    <property type="entry name" value="P-loop_NTPase"/>
</dbReference>
<dbReference type="Pfam" id="PF00271">
    <property type="entry name" value="Helicase_C"/>
    <property type="match status" value="1"/>
</dbReference>
<evidence type="ECO:0000259" key="6">
    <source>
        <dbReference type="PROSITE" id="PS51192"/>
    </source>
</evidence>
<accession>A0A147KC38</accession>
<dbReference type="GO" id="GO:0016787">
    <property type="term" value="F:hydrolase activity"/>
    <property type="evidence" value="ECO:0007669"/>
    <property type="project" value="UniProtKB-KW"/>
</dbReference>
<keyword evidence="4" id="KW-0067">ATP-binding</keyword>
<dbReference type="AlphaFoldDB" id="A0A147KC38"/>
<protein>
    <submittedName>
        <fullName evidence="8">RNA helicase</fullName>
    </submittedName>
</protein>
<dbReference type="PANTHER" id="PTHR47963:SF7">
    <property type="entry name" value="ATP-DEPENDENT RNA HELICASE YFML-RELATED"/>
    <property type="match status" value="1"/>
</dbReference>
<dbReference type="InterPro" id="IPR050547">
    <property type="entry name" value="DEAD_box_RNA_helicases"/>
</dbReference>
<dbReference type="Pfam" id="PF00270">
    <property type="entry name" value="DEAD"/>
    <property type="match status" value="1"/>
</dbReference>
<name>A0A147KC38_9BACI</name>
<keyword evidence="2" id="KW-0378">Hydrolase</keyword>
<evidence type="ECO:0000313" key="8">
    <source>
        <dbReference type="EMBL" id="KUP09130.1"/>
    </source>
</evidence>
<feature type="domain" description="Helicase ATP-binding" evidence="6">
    <location>
        <begin position="39"/>
        <end position="209"/>
    </location>
</feature>
<dbReference type="InterPro" id="IPR001650">
    <property type="entry name" value="Helicase_C-like"/>
</dbReference>
<evidence type="ECO:0000256" key="2">
    <source>
        <dbReference type="ARBA" id="ARBA00022801"/>
    </source>
</evidence>
<dbReference type="GO" id="GO:0033592">
    <property type="term" value="F:RNA strand annealing activity"/>
    <property type="evidence" value="ECO:0007669"/>
    <property type="project" value="TreeGrafter"/>
</dbReference>
<feature type="domain" description="Helicase C-terminal" evidence="7">
    <location>
        <begin position="234"/>
        <end position="386"/>
    </location>
</feature>
<dbReference type="CDD" id="cd18787">
    <property type="entry name" value="SF2_C_DEAD"/>
    <property type="match status" value="1"/>
</dbReference>
<evidence type="ECO:0000256" key="3">
    <source>
        <dbReference type="ARBA" id="ARBA00022806"/>
    </source>
</evidence>
<evidence type="ECO:0000259" key="7">
    <source>
        <dbReference type="PROSITE" id="PS51194"/>
    </source>
</evidence>
<dbReference type="PROSITE" id="PS51192">
    <property type="entry name" value="HELICASE_ATP_BIND_1"/>
    <property type="match status" value="1"/>
</dbReference>
<dbReference type="InterPro" id="IPR044742">
    <property type="entry name" value="DEAD/DEAH_RhlB"/>
</dbReference>
<dbReference type="PROSITE" id="PS51194">
    <property type="entry name" value="HELICASE_CTER"/>
    <property type="match status" value="1"/>
</dbReference>
<dbReference type="PANTHER" id="PTHR47963">
    <property type="entry name" value="DEAD-BOX ATP-DEPENDENT RNA HELICASE 47, MITOCHONDRIAL"/>
    <property type="match status" value="1"/>
</dbReference>
<dbReference type="STRING" id="1150625.Q75_01445"/>
<evidence type="ECO:0000256" key="4">
    <source>
        <dbReference type="ARBA" id="ARBA00022840"/>
    </source>
</evidence>
<evidence type="ECO:0000256" key="5">
    <source>
        <dbReference type="SAM" id="MobiDB-lite"/>
    </source>
</evidence>
<dbReference type="InterPro" id="IPR014001">
    <property type="entry name" value="Helicase_ATP-bd"/>
</dbReference>
<feature type="region of interest" description="Disordered" evidence="5">
    <location>
        <begin position="384"/>
        <end position="416"/>
    </location>
</feature>
<dbReference type="CDD" id="cd00268">
    <property type="entry name" value="DEADc"/>
    <property type="match status" value="1"/>
</dbReference>
<gene>
    <name evidence="8" type="ORF">Q75_01445</name>
</gene>
<dbReference type="SUPFAM" id="SSF52540">
    <property type="entry name" value="P-loop containing nucleoside triphosphate hydrolases"/>
    <property type="match status" value="1"/>
</dbReference>
<dbReference type="SMART" id="SM00490">
    <property type="entry name" value="HELICc"/>
    <property type="match status" value="1"/>
</dbReference>
<dbReference type="GO" id="GO:0005829">
    <property type="term" value="C:cytosol"/>
    <property type="evidence" value="ECO:0007669"/>
    <property type="project" value="TreeGrafter"/>
</dbReference>
<sequence length="416" mass="47153">MKENTMEDTTLPKALHPLLQTKWHEEGFTEATSIQNEVFQPITEGEDVIAESPTGTGKTLAYVLPILQKIEADSQDLQVMILAPSHELVMQIHQVIVDWGKELSIRSASFIGGGNVQNQKEKLKKKPHIIVGSPGRVAELIKSKKMKVHNVRTIVIDEVDQLVSREHLNTIQSIIQSTLKERQLLFFSATVKEETEKVGNEMMKSPKVIRVKKGNTKNVEYQYIQVEQRDKVDTLRSALHALEHEKILVFVNEITKLGEIEEKLLFKGVKVATLASDAKKQDREKALKLFRQNEVNTLMVTDVAARGLDIQNVTMVLMLDLPRDYEQFVHRSGRTGRMGKSGQVLMLTNEREVREAKQFSKRLGCEALEKSIYGGKLLSVEEQQIQQKVNKSQARPKPKGKKPLGQKKKRSLAKKK</sequence>
<dbReference type="SMART" id="SM00487">
    <property type="entry name" value="DEXDc"/>
    <property type="match status" value="1"/>
</dbReference>
<feature type="compositionally biased region" description="Basic residues" evidence="5">
    <location>
        <begin position="394"/>
        <end position="416"/>
    </location>
</feature>
<dbReference type="GO" id="GO:0005524">
    <property type="term" value="F:ATP binding"/>
    <property type="evidence" value="ECO:0007669"/>
    <property type="project" value="UniProtKB-KW"/>
</dbReference>
<dbReference type="GO" id="GO:0009409">
    <property type="term" value="P:response to cold"/>
    <property type="evidence" value="ECO:0007669"/>
    <property type="project" value="TreeGrafter"/>
</dbReference>
<dbReference type="Gene3D" id="3.40.50.300">
    <property type="entry name" value="P-loop containing nucleotide triphosphate hydrolases"/>
    <property type="match status" value="2"/>
</dbReference>
<evidence type="ECO:0000256" key="1">
    <source>
        <dbReference type="ARBA" id="ARBA00022741"/>
    </source>
</evidence>